<protein>
    <submittedName>
        <fullName evidence="1">21697_t:CDS:1</fullName>
    </submittedName>
</protein>
<name>A0A9N9AJR9_9GLOM</name>
<accession>A0A9N9AJR9</accession>
<keyword evidence="2" id="KW-1185">Reference proteome</keyword>
<dbReference type="Proteomes" id="UP000789759">
    <property type="component" value="Unassembled WGS sequence"/>
</dbReference>
<feature type="non-terminal residue" evidence="1">
    <location>
        <position position="92"/>
    </location>
</feature>
<gene>
    <name evidence="1" type="ORF">CPELLU_LOCUS3826</name>
</gene>
<dbReference type="AlphaFoldDB" id="A0A9N9AJR9"/>
<proteinExistence type="predicted"/>
<dbReference type="EMBL" id="CAJVQA010001906">
    <property type="protein sequence ID" value="CAG8530615.1"/>
    <property type="molecule type" value="Genomic_DNA"/>
</dbReference>
<evidence type="ECO:0000313" key="2">
    <source>
        <dbReference type="Proteomes" id="UP000789759"/>
    </source>
</evidence>
<evidence type="ECO:0000313" key="1">
    <source>
        <dbReference type="EMBL" id="CAG8530615.1"/>
    </source>
</evidence>
<reference evidence="1" key="1">
    <citation type="submission" date="2021-06" db="EMBL/GenBank/DDBJ databases">
        <authorList>
            <person name="Kallberg Y."/>
            <person name="Tangrot J."/>
            <person name="Rosling A."/>
        </authorList>
    </citation>
    <scope>NUCLEOTIDE SEQUENCE</scope>
    <source>
        <strain evidence="1">FL966</strain>
    </source>
</reference>
<organism evidence="1 2">
    <name type="scientific">Cetraspora pellucida</name>
    <dbReference type="NCBI Taxonomy" id="1433469"/>
    <lineage>
        <taxon>Eukaryota</taxon>
        <taxon>Fungi</taxon>
        <taxon>Fungi incertae sedis</taxon>
        <taxon>Mucoromycota</taxon>
        <taxon>Glomeromycotina</taxon>
        <taxon>Glomeromycetes</taxon>
        <taxon>Diversisporales</taxon>
        <taxon>Gigasporaceae</taxon>
        <taxon>Cetraspora</taxon>
    </lineage>
</organism>
<sequence length="92" mass="10881">MGDIIVTKEKQTHQDVYKIDLSNQQEYHKHNVVVHRLADLLSDNQSRRQNQQANNLLPRDTEDNNMLLEDLLMHNSFLEDLAIKVLRNLQDF</sequence>
<comment type="caution">
    <text evidence="1">The sequence shown here is derived from an EMBL/GenBank/DDBJ whole genome shotgun (WGS) entry which is preliminary data.</text>
</comment>